<sequence>MPELGLRINLRERLTCLFLILRDPIRPDFKSEDTEVQDLGIARGKKVIDEDLGKHFKKAQRTTLTCRIIEFAGLEYKMPANIKLYDGTTDPEDHLSRFANMANSGEWPIPVWFRMFQQFLDGSARGWFERLSHDIINEWVDLREAFAARWTVETSFIMGVPEVMKISSFMDSVKTPELAKHLSNEVPTTVNEMMERLDDFVRSEEAYARTELLKGEVGETHRKASLPLNRRDNWGRGPHGREAPQPTKVVNVNSMKDKKRKGREIIEPWLNILISFLKISSEDVSEEHLIVEAEVEGYLVRRVYVDEGSSVEDKLFKKQYPYVEKISCGFRHAVSNLLKVYPDSPPSGQDPPNKPSSKVPSTSAPDKL</sequence>
<dbReference type="EMBL" id="BKCJ010003908">
    <property type="protein sequence ID" value="GEU57882.1"/>
    <property type="molecule type" value="Genomic_DNA"/>
</dbReference>
<evidence type="ECO:0000256" key="1">
    <source>
        <dbReference type="SAM" id="MobiDB-lite"/>
    </source>
</evidence>
<dbReference type="PANTHER" id="PTHR33223">
    <property type="entry name" value="CCHC-TYPE DOMAIN-CONTAINING PROTEIN"/>
    <property type="match status" value="1"/>
</dbReference>
<evidence type="ECO:0008006" key="3">
    <source>
        <dbReference type="Google" id="ProtNLM"/>
    </source>
</evidence>
<feature type="compositionally biased region" description="Polar residues" evidence="1">
    <location>
        <begin position="355"/>
        <end position="368"/>
    </location>
</feature>
<feature type="region of interest" description="Disordered" evidence="1">
    <location>
        <begin position="341"/>
        <end position="368"/>
    </location>
</feature>
<reference evidence="2" key="1">
    <citation type="journal article" date="2019" name="Sci. Rep.">
        <title>Draft genome of Tanacetum cinerariifolium, the natural source of mosquito coil.</title>
        <authorList>
            <person name="Yamashiro T."/>
            <person name="Shiraishi A."/>
            <person name="Satake H."/>
            <person name="Nakayama K."/>
        </authorList>
    </citation>
    <scope>NUCLEOTIDE SEQUENCE</scope>
</reference>
<proteinExistence type="predicted"/>
<comment type="caution">
    <text evidence="2">The sequence shown here is derived from an EMBL/GenBank/DDBJ whole genome shotgun (WGS) entry which is preliminary data.</text>
</comment>
<name>A0A6L2LB49_TANCI</name>
<evidence type="ECO:0000313" key="2">
    <source>
        <dbReference type="EMBL" id="GEU57882.1"/>
    </source>
</evidence>
<protein>
    <recommendedName>
        <fullName evidence="3">Reverse transcriptase domain-containing protein</fullName>
    </recommendedName>
</protein>
<dbReference type="PANTHER" id="PTHR33223:SF11">
    <property type="entry name" value="ELEMENT PROTEIN, PUTATIVE-RELATED"/>
    <property type="match status" value="1"/>
</dbReference>
<dbReference type="AlphaFoldDB" id="A0A6L2LB49"/>
<feature type="compositionally biased region" description="Pro residues" evidence="1">
    <location>
        <begin position="343"/>
        <end position="354"/>
    </location>
</feature>
<gene>
    <name evidence="2" type="ORF">Tci_029860</name>
</gene>
<organism evidence="2">
    <name type="scientific">Tanacetum cinerariifolium</name>
    <name type="common">Dalmatian daisy</name>
    <name type="synonym">Chrysanthemum cinerariifolium</name>
    <dbReference type="NCBI Taxonomy" id="118510"/>
    <lineage>
        <taxon>Eukaryota</taxon>
        <taxon>Viridiplantae</taxon>
        <taxon>Streptophyta</taxon>
        <taxon>Embryophyta</taxon>
        <taxon>Tracheophyta</taxon>
        <taxon>Spermatophyta</taxon>
        <taxon>Magnoliopsida</taxon>
        <taxon>eudicotyledons</taxon>
        <taxon>Gunneridae</taxon>
        <taxon>Pentapetalae</taxon>
        <taxon>asterids</taxon>
        <taxon>campanulids</taxon>
        <taxon>Asterales</taxon>
        <taxon>Asteraceae</taxon>
        <taxon>Asteroideae</taxon>
        <taxon>Anthemideae</taxon>
        <taxon>Anthemidinae</taxon>
        <taxon>Tanacetum</taxon>
    </lineage>
</organism>
<accession>A0A6L2LB49</accession>